<evidence type="ECO:0000256" key="3">
    <source>
        <dbReference type="ARBA" id="ARBA00023125"/>
    </source>
</evidence>
<name>A0ABR8P0U8_9GAMM</name>
<dbReference type="Pfam" id="PF03466">
    <property type="entry name" value="LysR_substrate"/>
    <property type="match status" value="1"/>
</dbReference>
<dbReference type="InterPro" id="IPR000847">
    <property type="entry name" value="LysR_HTH_N"/>
</dbReference>
<dbReference type="InterPro" id="IPR005119">
    <property type="entry name" value="LysR_subst-bd"/>
</dbReference>
<feature type="domain" description="HTH lysR-type" evidence="5">
    <location>
        <begin position="1"/>
        <end position="58"/>
    </location>
</feature>
<dbReference type="Gene3D" id="3.40.190.10">
    <property type="entry name" value="Periplasmic binding protein-like II"/>
    <property type="match status" value="2"/>
</dbReference>
<keyword evidence="4" id="KW-0804">Transcription</keyword>
<evidence type="ECO:0000256" key="2">
    <source>
        <dbReference type="ARBA" id="ARBA00023015"/>
    </source>
</evidence>
<comment type="caution">
    <text evidence="6">The sequence shown here is derived from an EMBL/GenBank/DDBJ whole genome shotgun (WGS) entry which is preliminary data.</text>
</comment>
<dbReference type="SUPFAM" id="SSF46785">
    <property type="entry name" value="Winged helix' DNA-binding domain"/>
    <property type="match status" value="1"/>
</dbReference>
<dbReference type="InterPro" id="IPR036388">
    <property type="entry name" value="WH-like_DNA-bd_sf"/>
</dbReference>
<evidence type="ECO:0000256" key="1">
    <source>
        <dbReference type="ARBA" id="ARBA00009437"/>
    </source>
</evidence>
<accession>A0ABR8P0U8</accession>
<keyword evidence="3" id="KW-0238">DNA-binding</keyword>
<evidence type="ECO:0000313" key="7">
    <source>
        <dbReference type="Proteomes" id="UP000604161"/>
    </source>
</evidence>
<keyword evidence="7" id="KW-1185">Reference proteome</keyword>
<dbReference type="Proteomes" id="UP000604161">
    <property type="component" value="Unassembled WGS sequence"/>
</dbReference>
<gene>
    <name evidence="6" type="ORF">IF202_12115</name>
</gene>
<dbReference type="SUPFAM" id="SSF53850">
    <property type="entry name" value="Periplasmic binding protein-like II"/>
    <property type="match status" value="1"/>
</dbReference>
<reference evidence="6 7" key="1">
    <citation type="submission" date="2020-09" db="EMBL/GenBank/DDBJ databases">
        <title>Marinomonas sp. nov., isolated from the cysticercosis algae of Qingdao, China.</title>
        <authorList>
            <person name="Sun X."/>
        </authorList>
    </citation>
    <scope>NUCLEOTIDE SEQUENCE [LARGE SCALE GENOMIC DNA]</scope>
    <source>
        <strain evidence="6 7">SM2066</strain>
    </source>
</reference>
<dbReference type="PANTHER" id="PTHR30346:SF28">
    <property type="entry name" value="HTH-TYPE TRANSCRIPTIONAL REGULATOR CYNR"/>
    <property type="match status" value="1"/>
</dbReference>
<comment type="similarity">
    <text evidence="1">Belongs to the LysR transcriptional regulatory family.</text>
</comment>
<evidence type="ECO:0000259" key="5">
    <source>
        <dbReference type="PROSITE" id="PS50931"/>
    </source>
</evidence>
<evidence type="ECO:0000313" key="6">
    <source>
        <dbReference type="EMBL" id="MBD5771793.1"/>
    </source>
</evidence>
<keyword evidence="2" id="KW-0805">Transcription regulation</keyword>
<dbReference type="PANTHER" id="PTHR30346">
    <property type="entry name" value="TRANSCRIPTIONAL DUAL REGULATOR HCAR-RELATED"/>
    <property type="match status" value="1"/>
</dbReference>
<dbReference type="PRINTS" id="PR00039">
    <property type="entry name" value="HTHLYSR"/>
</dbReference>
<dbReference type="Gene3D" id="1.10.10.10">
    <property type="entry name" value="Winged helix-like DNA-binding domain superfamily/Winged helix DNA-binding domain"/>
    <property type="match status" value="1"/>
</dbReference>
<dbReference type="RefSeq" id="WP_191595186.1">
    <property type="nucleotide sequence ID" value="NZ_JACYFC010000004.1"/>
</dbReference>
<dbReference type="Pfam" id="PF00126">
    <property type="entry name" value="HTH_1"/>
    <property type="match status" value="1"/>
</dbReference>
<dbReference type="PROSITE" id="PS50931">
    <property type="entry name" value="HTH_LYSR"/>
    <property type="match status" value="1"/>
</dbReference>
<dbReference type="InterPro" id="IPR036390">
    <property type="entry name" value="WH_DNA-bd_sf"/>
</dbReference>
<sequence length="294" mass="32198">MDTKQLETLLAIEQYGGFAAAAKIVNITASAVSQQITSLESELGATLFDRTYRPPMLTAKGEEVVRSARAILQIMTETKTSVSGMQVRGTIAFGSLRTGTNSLVPRSLASLRKTYSELNFRLRIGMSEELMNEVVSGQLDAALVADYVAVPQSLTWTPVVNEPLVVLLPRGTGVRTLEELVRKIPFIRYRTQVQLSRQIDTEIAQLSSEPIEVVSVNTMTAVVGCIQAGLGFSIVPKMALQDTITTSLDWFPFGSPPIYRRLGVVQRENSSRKDVLGALIVALEHQGQKMLEDI</sequence>
<protein>
    <submittedName>
        <fullName evidence="6">LysR family transcriptional regulator</fullName>
    </submittedName>
</protein>
<evidence type="ECO:0000256" key="4">
    <source>
        <dbReference type="ARBA" id="ARBA00023163"/>
    </source>
</evidence>
<proteinExistence type="inferred from homology"/>
<organism evidence="6 7">
    <name type="scientific">Marinomonas colpomeniae</name>
    <dbReference type="NCBI Taxonomy" id="2774408"/>
    <lineage>
        <taxon>Bacteria</taxon>
        <taxon>Pseudomonadati</taxon>
        <taxon>Pseudomonadota</taxon>
        <taxon>Gammaproteobacteria</taxon>
        <taxon>Oceanospirillales</taxon>
        <taxon>Oceanospirillaceae</taxon>
        <taxon>Marinomonas</taxon>
    </lineage>
</organism>
<dbReference type="EMBL" id="JACYFC010000004">
    <property type="protein sequence ID" value="MBD5771793.1"/>
    <property type="molecule type" value="Genomic_DNA"/>
</dbReference>